<dbReference type="PANTHER" id="PTHR10587">
    <property type="entry name" value="GLYCOSYL TRANSFERASE-RELATED"/>
    <property type="match status" value="1"/>
</dbReference>
<comment type="function">
    <text evidence="1">Is involved in generating a small heat-stable compound (Nod), an acylated oligomer of N-acetylglucosamine, that stimulates mitosis in various plant protoplasts.</text>
</comment>
<gene>
    <name evidence="9" type="ORF">GGR46_000160</name>
</gene>
<evidence type="ECO:0000313" key="9">
    <source>
        <dbReference type="EMBL" id="MBB4096627.1"/>
    </source>
</evidence>
<dbReference type="EMBL" id="JACIEH010000001">
    <property type="protein sequence ID" value="MBB4096627.1"/>
    <property type="molecule type" value="Genomic_DNA"/>
</dbReference>
<evidence type="ECO:0000259" key="8">
    <source>
        <dbReference type="Pfam" id="PF01522"/>
    </source>
</evidence>
<keyword evidence="7" id="KW-0732">Signal</keyword>
<evidence type="ECO:0000313" key="10">
    <source>
        <dbReference type="Proteomes" id="UP000557392"/>
    </source>
</evidence>
<evidence type="ECO:0000256" key="7">
    <source>
        <dbReference type="SAM" id="SignalP"/>
    </source>
</evidence>
<dbReference type="GO" id="GO:0046872">
    <property type="term" value="F:metal ion binding"/>
    <property type="evidence" value="ECO:0007669"/>
    <property type="project" value="UniProtKB-KW"/>
</dbReference>
<dbReference type="GO" id="GO:0016810">
    <property type="term" value="F:hydrolase activity, acting on carbon-nitrogen (but not peptide) bonds"/>
    <property type="evidence" value="ECO:0007669"/>
    <property type="project" value="InterPro"/>
</dbReference>
<proteinExistence type="inferred from homology"/>
<name>A0A7W6JNH3_9SPHN</name>
<evidence type="ECO:0000256" key="5">
    <source>
        <dbReference type="ARBA" id="ARBA00022801"/>
    </source>
</evidence>
<keyword evidence="10" id="KW-1185">Reference proteome</keyword>
<dbReference type="PANTHER" id="PTHR10587:SF133">
    <property type="entry name" value="CHITIN DEACETYLASE 1-RELATED"/>
    <property type="match status" value="1"/>
</dbReference>
<evidence type="ECO:0000256" key="3">
    <source>
        <dbReference type="ARBA" id="ARBA00020071"/>
    </source>
</evidence>
<dbReference type="RefSeq" id="WP_183993660.1">
    <property type="nucleotide sequence ID" value="NZ_JACIEH010000001.1"/>
</dbReference>
<protein>
    <recommendedName>
        <fullName evidence="3">Chitooligosaccharide deacetylase</fullName>
    </recommendedName>
    <alternativeName>
        <fullName evidence="6">Nodulation protein B</fullName>
    </alternativeName>
</protein>
<keyword evidence="5" id="KW-0378">Hydrolase</keyword>
<reference evidence="9 10" key="1">
    <citation type="submission" date="2020-08" db="EMBL/GenBank/DDBJ databases">
        <title>Genomic Encyclopedia of Type Strains, Phase IV (KMG-IV): sequencing the most valuable type-strain genomes for metagenomic binning, comparative biology and taxonomic classification.</title>
        <authorList>
            <person name="Goeker M."/>
        </authorList>
    </citation>
    <scope>NUCLEOTIDE SEQUENCE [LARGE SCALE GENOMIC DNA]</scope>
    <source>
        <strain evidence="9 10">DSM 101806</strain>
    </source>
</reference>
<evidence type="ECO:0000256" key="2">
    <source>
        <dbReference type="ARBA" id="ARBA00010973"/>
    </source>
</evidence>
<feature type="signal peptide" evidence="7">
    <location>
        <begin position="1"/>
        <end position="17"/>
    </location>
</feature>
<dbReference type="SUPFAM" id="SSF88713">
    <property type="entry name" value="Glycoside hydrolase/deacetylase"/>
    <property type="match status" value="1"/>
</dbReference>
<dbReference type="AlphaFoldDB" id="A0A7W6JNH3"/>
<feature type="domain" description="NodB homology" evidence="8">
    <location>
        <begin position="31"/>
        <end position="148"/>
    </location>
</feature>
<dbReference type="InterPro" id="IPR050248">
    <property type="entry name" value="Polysacc_deacetylase_ArnD"/>
</dbReference>
<comment type="similarity">
    <text evidence="2">Belongs to the polysaccharide deacetylase family.</text>
</comment>
<organism evidence="9 10">
    <name type="scientific">Sphingomonas kyeonggiensis</name>
    <dbReference type="NCBI Taxonomy" id="1268553"/>
    <lineage>
        <taxon>Bacteria</taxon>
        <taxon>Pseudomonadati</taxon>
        <taxon>Pseudomonadota</taxon>
        <taxon>Alphaproteobacteria</taxon>
        <taxon>Sphingomonadales</taxon>
        <taxon>Sphingomonadaceae</taxon>
        <taxon>Sphingomonas</taxon>
    </lineage>
</organism>
<dbReference type="InterPro" id="IPR002509">
    <property type="entry name" value="NODB_dom"/>
</dbReference>
<evidence type="ECO:0000256" key="1">
    <source>
        <dbReference type="ARBA" id="ARBA00003236"/>
    </source>
</evidence>
<evidence type="ECO:0000256" key="4">
    <source>
        <dbReference type="ARBA" id="ARBA00022723"/>
    </source>
</evidence>
<keyword evidence="4" id="KW-0479">Metal-binding</keyword>
<dbReference type="InterPro" id="IPR011330">
    <property type="entry name" value="Glyco_hydro/deAcase_b/a-brl"/>
</dbReference>
<dbReference type="GO" id="GO:0005975">
    <property type="term" value="P:carbohydrate metabolic process"/>
    <property type="evidence" value="ECO:0007669"/>
    <property type="project" value="InterPro"/>
</dbReference>
<dbReference type="Pfam" id="PF01522">
    <property type="entry name" value="Polysacc_deac_1"/>
    <property type="match status" value="1"/>
</dbReference>
<dbReference type="Gene3D" id="3.20.20.370">
    <property type="entry name" value="Glycoside hydrolase/deacetylase"/>
    <property type="match status" value="1"/>
</dbReference>
<sequence>MIRLLLFIAALMLVVRADPVSNAGAAPVQAAAKRIAFSFDDVPRGAGAFLSEDERTAKLIAVLRSRGVSQVALFLNPGRIDNGAAGKAAMRRIRAYVAAGNVLANHTWLHPHLSKVTAEEFLDQVDKAEAWLARQPGHRAWLRFPFLDEGGPDKAKVAAVRAGLAARGIRNGHVTAEASDWHIEGLTIAAKKAGKPMDMQGLRDLYVESHVQAADFADQLAVKTIGRSPAHVMLLHETDIAALFIGDLIDALRRDGWEIITPDLAYADPIYLSLPDVPWTNGTLSEQMAWEKKLPAPRYYDRNDLKIADPLFAERVLHEGAGK</sequence>
<feature type="chain" id="PRO_5030854364" description="Chitooligosaccharide deacetylase" evidence="7">
    <location>
        <begin position="18"/>
        <end position="323"/>
    </location>
</feature>
<comment type="caution">
    <text evidence="9">The sequence shown here is derived from an EMBL/GenBank/DDBJ whole genome shotgun (WGS) entry which is preliminary data.</text>
</comment>
<accession>A0A7W6JNH3</accession>
<evidence type="ECO:0000256" key="6">
    <source>
        <dbReference type="ARBA" id="ARBA00032976"/>
    </source>
</evidence>
<dbReference type="GO" id="GO:0016020">
    <property type="term" value="C:membrane"/>
    <property type="evidence" value="ECO:0007669"/>
    <property type="project" value="TreeGrafter"/>
</dbReference>
<dbReference type="Proteomes" id="UP000557392">
    <property type="component" value="Unassembled WGS sequence"/>
</dbReference>